<dbReference type="Gene3D" id="3.60.10.10">
    <property type="entry name" value="Endonuclease/exonuclease/phosphatase"/>
    <property type="match status" value="1"/>
</dbReference>
<accession>A0ABD1A1N5</accession>
<dbReference type="Pfam" id="PF03372">
    <property type="entry name" value="Exo_endo_phos"/>
    <property type="match status" value="1"/>
</dbReference>
<proteinExistence type="predicted"/>
<protein>
    <recommendedName>
        <fullName evidence="1">Endonuclease/exonuclease/phosphatase domain-containing protein</fullName>
    </recommendedName>
</protein>
<dbReference type="PANTHER" id="PTHR35218">
    <property type="entry name" value="RNASE H DOMAIN-CONTAINING PROTEIN"/>
    <property type="match status" value="1"/>
</dbReference>
<dbReference type="AlphaFoldDB" id="A0ABD1A1N5"/>
<gene>
    <name evidence="2" type="ORF">V5N11_007210</name>
</gene>
<comment type="caution">
    <text evidence="2">The sequence shown here is derived from an EMBL/GenBank/DDBJ whole genome shotgun (WGS) entry which is preliminary data.</text>
</comment>
<feature type="domain" description="Endonuclease/exonuclease/phosphatase" evidence="1">
    <location>
        <begin position="4"/>
        <end position="143"/>
    </location>
</feature>
<dbReference type="PANTHER" id="PTHR35218:SF9">
    <property type="entry name" value="ENDONUCLEASE_EXONUCLEASE_PHOSPHATASE DOMAIN-CONTAINING PROTEIN"/>
    <property type="match status" value="1"/>
</dbReference>
<dbReference type="SUPFAM" id="SSF56219">
    <property type="entry name" value="DNase I-like"/>
    <property type="match status" value="1"/>
</dbReference>
<dbReference type="EMBL" id="JBANAX010000634">
    <property type="protein sequence ID" value="KAL1200001.1"/>
    <property type="molecule type" value="Genomic_DNA"/>
</dbReference>
<dbReference type="InterPro" id="IPR005135">
    <property type="entry name" value="Endo/exonuclease/phosphatase"/>
</dbReference>
<evidence type="ECO:0000259" key="1">
    <source>
        <dbReference type="Pfam" id="PF03372"/>
    </source>
</evidence>
<evidence type="ECO:0000313" key="2">
    <source>
        <dbReference type="EMBL" id="KAL1200001.1"/>
    </source>
</evidence>
<dbReference type="Proteomes" id="UP001558713">
    <property type="component" value="Unassembled WGS sequence"/>
</dbReference>
<reference evidence="2 3" key="1">
    <citation type="submission" date="2024-04" db="EMBL/GenBank/DDBJ databases">
        <title>Genome assembly C_amara_ONT_v2.</title>
        <authorList>
            <person name="Yant L."/>
            <person name="Moore C."/>
            <person name="Slenker M."/>
        </authorList>
    </citation>
    <scope>NUCLEOTIDE SEQUENCE [LARGE SCALE GENOMIC DNA]</scope>
    <source>
        <tissue evidence="2">Leaf</tissue>
    </source>
</reference>
<sequence>MSVMSWNCQGLGSTWTIQNLKEMRREHFLDFMFLLETKNYSNHVLKMKGWLGYEECHLVDPEGLSGGLALFWKSSYEVEILQSDKRIIDIKVKLGSLSFFISFVYGDPVRHLRQEVWEKLTDIGSLREEAWLVVGDLNELMNNSENLGGPLRDEASFYPF</sequence>
<organism evidence="2 3">
    <name type="scientific">Cardamine amara subsp. amara</name>
    <dbReference type="NCBI Taxonomy" id="228776"/>
    <lineage>
        <taxon>Eukaryota</taxon>
        <taxon>Viridiplantae</taxon>
        <taxon>Streptophyta</taxon>
        <taxon>Embryophyta</taxon>
        <taxon>Tracheophyta</taxon>
        <taxon>Spermatophyta</taxon>
        <taxon>Magnoliopsida</taxon>
        <taxon>eudicotyledons</taxon>
        <taxon>Gunneridae</taxon>
        <taxon>Pentapetalae</taxon>
        <taxon>rosids</taxon>
        <taxon>malvids</taxon>
        <taxon>Brassicales</taxon>
        <taxon>Brassicaceae</taxon>
        <taxon>Cardamineae</taxon>
        <taxon>Cardamine</taxon>
    </lineage>
</organism>
<evidence type="ECO:0000313" key="3">
    <source>
        <dbReference type="Proteomes" id="UP001558713"/>
    </source>
</evidence>
<dbReference type="InterPro" id="IPR036691">
    <property type="entry name" value="Endo/exonu/phosph_ase_sf"/>
</dbReference>
<name>A0ABD1A1N5_CARAN</name>
<keyword evidence="3" id="KW-1185">Reference proteome</keyword>